<dbReference type="EMBL" id="BAAALF010000207">
    <property type="protein sequence ID" value="GAA1270198.1"/>
    <property type="molecule type" value="Genomic_DNA"/>
</dbReference>
<sequence length="157" mass="16129">MMVTGLPQFRSLFAGESARRAEPARSPQPRSAAGRGAPGGAQASWRGCDTVTVPLRHGLETVDILRLRRACGSALQGTTATAGATVSFLVPSGTAERWHLPGTSCTAGAVPLPPTDPRWLVPPAAPDGSPAPTDPWVLRSALCEAACTLTAGGFGPY</sequence>
<organism evidence="2 3">
    <name type="scientific">Kitasatospora nipponensis</name>
    <dbReference type="NCBI Taxonomy" id="258049"/>
    <lineage>
        <taxon>Bacteria</taxon>
        <taxon>Bacillati</taxon>
        <taxon>Actinomycetota</taxon>
        <taxon>Actinomycetes</taxon>
        <taxon>Kitasatosporales</taxon>
        <taxon>Streptomycetaceae</taxon>
        <taxon>Kitasatospora</taxon>
    </lineage>
</organism>
<dbReference type="Proteomes" id="UP001500037">
    <property type="component" value="Unassembled WGS sequence"/>
</dbReference>
<protein>
    <submittedName>
        <fullName evidence="2">Uncharacterized protein</fullName>
    </submittedName>
</protein>
<accession>A0ABP4HPZ2</accession>
<name>A0ABP4HPZ2_9ACTN</name>
<keyword evidence="3" id="KW-1185">Reference proteome</keyword>
<proteinExistence type="predicted"/>
<evidence type="ECO:0000256" key="1">
    <source>
        <dbReference type="SAM" id="MobiDB-lite"/>
    </source>
</evidence>
<evidence type="ECO:0000313" key="2">
    <source>
        <dbReference type="EMBL" id="GAA1270198.1"/>
    </source>
</evidence>
<gene>
    <name evidence="2" type="ORF">GCM10009665_68210</name>
</gene>
<comment type="caution">
    <text evidence="2">The sequence shown here is derived from an EMBL/GenBank/DDBJ whole genome shotgun (WGS) entry which is preliminary data.</text>
</comment>
<evidence type="ECO:0000313" key="3">
    <source>
        <dbReference type="Proteomes" id="UP001500037"/>
    </source>
</evidence>
<dbReference type="RefSeq" id="WP_344446050.1">
    <property type="nucleotide sequence ID" value="NZ_BAAALF010000207.1"/>
</dbReference>
<reference evidence="3" key="1">
    <citation type="journal article" date="2019" name="Int. J. Syst. Evol. Microbiol.">
        <title>The Global Catalogue of Microorganisms (GCM) 10K type strain sequencing project: providing services to taxonomists for standard genome sequencing and annotation.</title>
        <authorList>
            <consortium name="The Broad Institute Genomics Platform"/>
            <consortium name="The Broad Institute Genome Sequencing Center for Infectious Disease"/>
            <person name="Wu L."/>
            <person name="Ma J."/>
        </authorList>
    </citation>
    <scope>NUCLEOTIDE SEQUENCE [LARGE SCALE GENOMIC DNA]</scope>
    <source>
        <strain evidence="3">JCM 13004</strain>
    </source>
</reference>
<feature type="region of interest" description="Disordered" evidence="1">
    <location>
        <begin position="14"/>
        <end position="45"/>
    </location>
</feature>
<feature type="compositionally biased region" description="Low complexity" evidence="1">
    <location>
        <begin position="28"/>
        <end position="44"/>
    </location>
</feature>